<accession>A0ABT4RHB4</accession>
<dbReference type="Proteomes" id="UP001147700">
    <property type="component" value="Unassembled WGS sequence"/>
</dbReference>
<dbReference type="RefSeq" id="WP_202952841.1">
    <property type="nucleotide sequence ID" value="NZ_JAPCID010000012.1"/>
</dbReference>
<keyword evidence="2" id="KW-1185">Reference proteome</keyword>
<comment type="caution">
    <text evidence="1">The sequence shown here is derived from an EMBL/GenBank/DDBJ whole genome shotgun (WGS) entry which is preliminary data.</text>
</comment>
<sequence length="69" mass="7686">MGLMNDWLRSKRMKDPVRGSAHVVACSRYLSPAVKSNLVMNLIVSAEGLQPTPVEHECMCRRTSGRSRA</sequence>
<evidence type="ECO:0000313" key="1">
    <source>
        <dbReference type="EMBL" id="MDA0137941.1"/>
    </source>
</evidence>
<reference evidence="1" key="1">
    <citation type="submission" date="2022-10" db="EMBL/GenBank/DDBJ databases">
        <title>The WGS of Solirubrobacter sp. CPCC 204708.</title>
        <authorList>
            <person name="Jiang Z."/>
        </authorList>
    </citation>
    <scope>NUCLEOTIDE SEQUENCE</scope>
    <source>
        <strain evidence="1">CPCC 204708</strain>
    </source>
</reference>
<name>A0ABT4RHB4_9ACTN</name>
<proteinExistence type="predicted"/>
<dbReference type="EMBL" id="JAPCID010000012">
    <property type="protein sequence ID" value="MDA0137941.1"/>
    <property type="molecule type" value="Genomic_DNA"/>
</dbReference>
<protein>
    <submittedName>
        <fullName evidence="1">Uncharacterized protein</fullName>
    </submittedName>
</protein>
<evidence type="ECO:0000313" key="2">
    <source>
        <dbReference type="Proteomes" id="UP001147700"/>
    </source>
</evidence>
<organism evidence="1 2">
    <name type="scientific">Solirubrobacter deserti</name>
    <dbReference type="NCBI Taxonomy" id="2282478"/>
    <lineage>
        <taxon>Bacteria</taxon>
        <taxon>Bacillati</taxon>
        <taxon>Actinomycetota</taxon>
        <taxon>Thermoleophilia</taxon>
        <taxon>Solirubrobacterales</taxon>
        <taxon>Solirubrobacteraceae</taxon>
        <taxon>Solirubrobacter</taxon>
    </lineage>
</organism>
<gene>
    <name evidence="1" type="ORF">OJ962_10550</name>
</gene>